<proteinExistence type="predicted"/>
<gene>
    <name evidence="2" type="ORF">dnl_45620</name>
</gene>
<dbReference type="Proteomes" id="UP000663720">
    <property type="component" value="Chromosome"/>
</dbReference>
<evidence type="ECO:0000313" key="3">
    <source>
        <dbReference type="Proteomes" id="UP000663720"/>
    </source>
</evidence>
<reference evidence="2" key="1">
    <citation type="journal article" date="2021" name="Microb. Physiol.">
        <title>Proteogenomic Insights into the Physiology of Marine, Sulfate-Reducing, Filamentous Desulfonema limicola and Desulfonema magnum.</title>
        <authorList>
            <person name="Schnaars V."/>
            <person name="Wohlbrand L."/>
            <person name="Scheve S."/>
            <person name="Hinrichs C."/>
            <person name="Reinhardt R."/>
            <person name="Rabus R."/>
        </authorList>
    </citation>
    <scope>NUCLEOTIDE SEQUENCE</scope>
    <source>
        <strain evidence="2">5ac10</strain>
    </source>
</reference>
<evidence type="ECO:0000313" key="2">
    <source>
        <dbReference type="EMBL" id="QTA82191.1"/>
    </source>
</evidence>
<organism evidence="2 3">
    <name type="scientific">Desulfonema limicola</name>
    <dbReference type="NCBI Taxonomy" id="45656"/>
    <lineage>
        <taxon>Bacteria</taxon>
        <taxon>Pseudomonadati</taxon>
        <taxon>Thermodesulfobacteriota</taxon>
        <taxon>Desulfobacteria</taxon>
        <taxon>Desulfobacterales</taxon>
        <taxon>Desulfococcaceae</taxon>
        <taxon>Desulfonema</taxon>
    </lineage>
</organism>
<evidence type="ECO:0000256" key="1">
    <source>
        <dbReference type="SAM" id="MobiDB-lite"/>
    </source>
</evidence>
<feature type="region of interest" description="Disordered" evidence="1">
    <location>
        <begin position="91"/>
        <end position="120"/>
    </location>
</feature>
<protein>
    <recommendedName>
        <fullName evidence="4">DUF5666 domain-containing protein</fullName>
    </recommendedName>
</protein>
<keyword evidence="3" id="KW-1185">Reference proteome</keyword>
<sequence>MISILYAFAVQAADVILGTVETIDSHKGEMTVNIIDSSAKDLEQEKTITIKFDPEDTDISNFSTGRLIRVWGSYVNGVSGIFKAQSFSKKGFQGMRNDPTGVRSRLGRGSRPLGRGRGRH</sequence>
<dbReference type="KEGG" id="dli:dnl_45620"/>
<evidence type="ECO:0008006" key="4">
    <source>
        <dbReference type="Google" id="ProtNLM"/>
    </source>
</evidence>
<feature type="compositionally biased region" description="Low complexity" evidence="1">
    <location>
        <begin position="103"/>
        <end position="113"/>
    </location>
</feature>
<dbReference type="AlphaFoldDB" id="A0A975BBA8"/>
<accession>A0A975BBA8</accession>
<dbReference type="EMBL" id="CP061799">
    <property type="protein sequence ID" value="QTA82191.1"/>
    <property type="molecule type" value="Genomic_DNA"/>
</dbReference>
<name>A0A975BBA8_9BACT</name>